<dbReference type="Pfam" id="PF01738">
    <property type="entry name" value="DLH"/>
    <property type="match status" value="1"/>
</dbReference>
<dbReference type="InterPro" id="IPR002925">
    <property type="entry name" value="Dienelactn_hydro"/>
</dbReference>
<dbReference type="EMBL" id="CP030840">
    <property type="protein sequence ID" value="AXC15467.1"/>
    <property type="molecule type" value="Genomic_DNA"/>
</dbReference>
<keyword evidence="3" id="KW-1185">Reference proteome</keyword>
<sequence length="277" mass="30706">MPNENVKFFNPAAGPLQEETVIVTSVDGLAVGDVDIPAQDRTISAYFARPAGQPDPPLLLLLCEAFGVHEHIRDVVRRFAKEGYFAVAPDLMVRQGNPESFNDISVLVQDLLLKIPDDQVMTDLDSTVQWAEEQGANILQASVTGFCWGGRWTWLYASHRKLNAAVAWYGILDGRRSDIFRGVLDRYPKHPIDLIGSLQTPVLGLYGGSDDAISLATIKDMQAALQEGSEAAKRSEIQIYLEAGHAFVADYRSSYRKTAALDGWNRCLAWLRELRSL</sequence>
<dbReference type="KEGG" id="abas:ACPOL_6223"/>
<dbReference type="Gene3D" id="3.40.50.1820">
    <property type="entry name" value="alpha/beta hydrolase"/>
    <property type="match status" value="1"/>
</dbReference>
<dbReference type="GO" id="GO:0016787">
    <property type="term" value="F:hydrolase activity"/>
    <property type="evidence" value="ECO:0007669"/>
    <property type="project" value="InterPro"/>
</dbReference>
<dbReference type="Proteomes" id="UP000253606">
    <property type="component" value="Chromosome"/>
</dbReference>
<accession>A0A2Z5G9G7</accession>
<evidence type="ECO:0000259" key="1">
    <source>
        <dbReference type="Pfam" id="PF01738"/>
    </source>
</evidence>
<dbReference type="RefSeq" id="WP_114210143.1">
    <property type="nucleotide sequence ID" value="NZ_CP030840.1"/>
</dbReference>
<dbReference type="SUPFAM" id="SSF53474">
    <property type="entry name" value="alpha/beta-Hydrolases"/>
    <property type="match status" value="1"/>
</dbReference>
<proteinExistence type="predicted"/>
<dbReference type="PANTHER" id="PTHR46623">
    <property type="entry name" value="CARBOXYMETHYLENEBUTENOLIDASE-RELATED"/>
    <property type="match status" value="1"/>
</dbReference>
<gene>
    <name evidence="2" type="ORF">ACPOL_6223</name>
</gene>
<dbReference type="InterPro" id="IPR051049">
    <property type="entry name" value="Dienelactone_hydrolase-like"/>
</dbReference>
<name>A0A2Z5G9G7_9BACT</name>
<reference evidence="2 3" key="1">
    <citation type="journal article" date="2018" name="Front. Microbiol.">
        <title>Hydrolytic Capabilities as a Key to Environmental Success: Chitinolytic and Cellulolytic Acidobacteria From Acidic Sub-arctic Soils and Boreal Peatlands.</title>
        <authorList>
            <person name="Belova S.E."/>
            <person name="Ravin N.V."/>
            <person name="Pankratov T.A."/>
            <person name="Rakitin A.L."/>
            <person name="Ivanova A.A."/>
            <person name="Beletsky A.V."/>
            <person name="Mardanov A.V."/>
            <person name="Sinninghe Damste J.S."/>
            <person name="Dedysh S.N."/>
        </authorList>
    </citation>
    <scope>NUCLEOTIDE SEQUENCE [LARGE SCALE GENOMIC DNA]</scope>
    <source>
        <strain evidence="2 3">SBC82</strain>
    </source>
</reference>
<dbReference type="InterPro" id="IPR029058">
    <property type="entry name" value="AB_hydrolase_fold"/>
</dbReference>
<feature type="domain" description="Dienelactone hydrolase" evidence="1">
    <location>
        <begin position="43"/>
        <end position="273"/>
    </location>
</feature>
<dbReference type="OrthoDB" id="115291at2"/>
<evidence type="ECO:0000313" key="2">
    <source>
        <dbReference type="EMBL" id="AXC15467.1"/>
    </source>
</evidence>
<evidence type="ECO:0000313" key="3">
    <source>
        <dbReference type="Proteomes" id="UP000253606"/>
    </source>
</evidence>
<dbReference type="AlphaFoldDB" id="A0A2Z5G9G7"/>
<organism evidence="2 3">
    <name type="scientific">Acidisarcina polymorpha</name>
    <dbReference type="NCBI Taxonomy" id="2211140"/>
    <lineage>
        <taxon>Bacteria</taxon>
        <taxon>Pseudomonadati</taxon>
        <taxon>Acidobacteriota</taxon>
        <taxon>Terriglobia</taxon>
        <taxon>Terriglobales</taxon>
        <taxon>Acidobacteriaceae</taxon>
        <taxon>Acidisarcina</taxon>
    </lineage>
</organism>
<protein>
    <submittedName>
        <fullName evidence="2">Carboxymethylenebutenolidase</fullName>
    </submittedName>
</protein>
<dbReference type="PANTHER" id="PTHR46623:SF6">
    <property type="entry name" value="ALPHA_BETA-HYDROLASES SUPERFAMILY PROTEIN"/>
    <property type="match status" value="1"/>
</dbReference>